<dbReference type="InterPro" id="IPR001031">
    <property type="entry name" value="Thioesterase"/>
</dbReference>
<dbReference type="PROSITE" id="PS00455">
    <property type="entry name" value="AMP_BINDING"/>
    <property type="match status" value="1"/>
</dbReference>
<dbReference type="Gene3D" id="3.30.559.30">
    <property type="entry name" value="Nonribosomal peptide synthetase, condensation domain"/>
    <property type="match status" value="1"/>
</dbReference>
<dbReference type="Pfam" id="PF00550">
    <property type="entry name" value="PP-binding"/>
    <property type="match status" value="1"/>
</dbReference>
<dbReference type="SMART" id="SM00824">
    <property type="entry name" value="PKS_TE"/>
    <property type="match status" value="1"/>
</dbReference>
<dbReference type="Gene3D" id="3.40.50.1820">
    <property type="entry name" value="alpha/beta hydrolase"/>
    <property type="match status" value="1"/>
</dbReference>
<feature type="region of interest" description="Disordered" evidence="4">
    <location>
        <begin position="1048"/>
        <end position="1071"/>
    </location>
</feature>
<keyword evidence="7" id="KW-1185">Reference proteome</keyword>
<keyword evidence="2" id="KW-0596">Phosphopantetheine</keyword>
<feature type="region of interest" description="Disordered" evidence="4">
    <location>
        <begin position="491"/>
        <end position="535"/>
    </location>
</feature>
<dbReference type="PANTHER" id="PTHR45527">
    <property type="entry name" value="NONRIBOSOMAL PEPTIDE SYNTHETASE"/>
    <property type="match status" value="1"/>
</dbReference>
<feature type="region of interest" description="Disordered" evidence="4">
    <location>
        <begin position="1"/>
        <end position="21"/>
    </location>
</feature>
<evidence type="ECO:0000256" key="4">
    <source>
        <dbReference type="SAM" id="MobiDB-lite"/>
    </source>
</evidence>
<dbReference type="SUPFAM" id="SSF47336">
    <property type="entry name" value="ACP-like"/>
    <property type="match status" value="1"/>
</dbReference>
<accession>A0A378YTM3</accession>
<evidence type="ECO:0000313" key="7">
    <source>
        <dbReference type="Proteomes" id="UP000255467"/>
    </source>
</evidence>
<dbReference type="GO" id="GO:0009366">
    <property type="term" value="C:enterobactin synthetase complex"/>
    <property type="evidence" value="ECO:0007669"/>
    <property type="project" value="TreeGrafter"/>
</dbReference>
<dbReference type="NCBIfam" id="TIGR01733">
    <property type="entry name" value="AA-adenyl-dom"/>
    <property type="match status" value="1"/>
</dbReference>
<dbReference type="Gene3D" id="3.40.50.12780">
    <property type="entry name" value="N-terminal domain of ligase-like"/>
    <property type="match status" value="1"/>
</dbReference>
<dbReference type="InterPro" id="IPR020806">
    <property type="entry name" value="PKS_PP-bd"/>
</dbReference>
<keyword evidence="3" id="KW-0597">Phosphoprotein</keyword>
<dbReference type="GO" id="GO:0043041">
    <property type="term" value="P:amino acid activation for nonribosomal peptide biosynthetic process"/>
    <property type="evidence" value="ECO:0007669"/>
    <property type="project" value="TreeGrafter"/>
</dbReference>
<dbReference type="InterPro" id="IPR045851">
    <property type="entry name" value="AMP-bd_C_sf"/>
</dbReference>
<dbReference type="GO" id="GO:0031177">
    <property type="term" value="F:phosphopantetheine binding"/>
    <property type="evidence" value="ECO:0007669"/>
    <property type="project" value="InterPro"/>
</dbReference>
<evidence type="ECO:0000256" key="3">
    <source>
        <dbReference type="ARBA" id="ARBA00022553"/>
    </source>
</evidence>
<dbReference type="InterPro" id="IPR009081">
    <property type="entry name" value="PP-bd_ACP"/>
</dbReference>
<dbReference type="InterPro" id="IPR006162">
    <property type="entry name" value="Ppantetheine_attach_site"/>
</dbReference>
<dbReference type="SMART" id="SM00823">
    <property type="entry name" value="PKS_PP"/>
    <property type="match status" value="1"/>
</dbReference>
<sequence length="1411" mass="149282">MARADGDVELPRSAAATPRVAPPDLPLSVAQLRWWVAQQLYPEVPNTVAMYLELRGPLREQRLRECAARAAWELQSPHVRFRIVDGHPRQFLDPDAFAPMGYADLTADADPVAVARERMERDHTAPLNLQTDALTVATLLRVQPDTHLLYLRSHHIVLDGIGAAVLLRRTVELYAAADDAEDVSAPSAHTPHGPLTIAELLEAERSYADSPRARADREYWSEQVAGLGEPVRLAGRAATRPRPPHRVAATLPPSTADRLTVFREGGYTFPELAIAAFACYLAAMTGSDQVLLSLPVAARPTAALRRSAGSVSNVVPLRIGDFRDATVAEAVERVRARLVGALRHQRYRYEDIQRDRGENHTVRGGFGPVVNMLGATEPLRMGALTAHVHLLALGPVEDLLVNGYQLGPDDRSITVGMQGNPELYSADALAAHHREFLEYLDRFLTDPGRPVRSLDPEPVLPTPEAIRADRLLPDLLRAGLIDDDAGGDAVPGAAAAGDARGAEDVRDSVGSGAGERGPAGGGGDGQGLVGGAVARGPVGGDRDARGFLGADGAACVPVDGAGEMPGRAGAEAAHRAVCLWSDPVAVEDGDRAWTYRELDRLSSRWARELIESGAGPGTVVVVAIPRSAESVLALWAVAKTGAAFAPVDPNDPVRRLATVVADSGARQGLTVASARDVLPSGPDWLALDDSDTVARVRRRSGAPVTDADRIRPLRRDHPAYLIYTSGTTGTPKGVVVTHRGLGPLTDHIVEHYGVERDSRVLHAHAPSFDAHLLELLAAFAAGARLVIEPPAVVAGPDLAALLHRAAITHFLTTPAVLATITPEQVPLLRVAVVGGEACPAELVRRWGPALRLFNGYGPTETTVMATQSGALTADGPVPIGPPLPGVRALILDQRVRPAPPCGHGELYLGGPGVAQGYLGRPGATSERFVADPFGDGDRVYRTGDLVRVTADGALEFLGRADDQLSVRGRRAEPAEVAAALTALPDIAQAAVTAHDGPGGIRLIGYIVAAPGLRLDHADILGRLRELLPAALIPAQLVELDELPVTAHGKVDRSALPPPPTPQRPYRTPESESQRLVAERFAAITGAERVGLDDDFFELGGDSLLGVALSADLAAATGLPVTVRWLYTAPTVRELAARLDEHEGGTATDDALGAVLTLRRGGTRPPLFCVHSAVPLAWCYSGLARQLPDRPVYGLQALTLSGEPRAGATVDELADGYAAEIVRVSPDGPYHLLGWSLGGQIAHAVAVRLRARGADVATLAMLDSIDFPDDMPPPPVPRMRDLLTHLLGDEPEDADELPDLTAAEAAAELASAAASFGTGLTADQLTRLHRGYVDGVRLSHGYRPGVFDGDLLYFSATRGMTAGLDARMWRLHVTGALVEHPVDATHAQLCNADVVAAIGPILAAHLDGADSR</sequence>
<dbReference type="GO" id="GO:0005829">
    <property type="term" value="C:cytosol"/>
    <property type="evidence" value="ECO:0007669"/>
    <property type="project" value="TreeGrafter"/>
</dbReference>
<name>A0A378YTM3_9NOCA</name>
<dbReference type="SUPFAM" id="SSF53474">
    <property type="entry name" value="alpha/beta-Hydrolases"/>
    <property type="match status" value="1"/>
</dbReference>
<dbReference type="Pfam" id="PF00668">
    <property type="entry name" value="Condensation"/>
    <property type="match status" value="1"/>
</dbReference>
<dbReference type="GO" id="GO:0009239">
    <property type="term" value="P:enterobactin biosynthetic process"/>
    <property type="evidence" value="ECO:0007669"/>
    <property type="project" value="TreeGrafter"/>
</dbReference>
<dbReference type="InterPro" id="IPR023213">
    <property type="entry name" value="CAT-like_dom_sf"/>
</dbReference>
<comment type="cofactor">
    <cofactor evidence="1">
        <name>pantetheine 4'-phosphate</name>
        <dbReference type="ChEBI" id="CHEBI:47942"/>
    </cofactor>
</comment>
<dbReference type="RefSeq" id="WP_051037457.1">
    <property type="nucleotide sequence ID" value="NZ_UGRY01000002.1"/>
</dbReference>
<gene>
    <name evidence="6" type="primary">dhbF_6</name>
    <name evidence="6" type="ORF">NCTC1934_04319</name>
</gene>
<feature type="domain" description="Carrier" evidence="5">
    <location>
        <begin position="1067"/>
        <end position="1142"/>
    </location>
</feature>
<dbReference type="PROSITE" id="PS00012">
    <property type="entry name" value="PHOSPHOPANTETHEINE"/>
    <property type="match status" value="1"/>
</dbReference>
<dbReference type="PANTHER" id="PTHR45527:SF1">
    <property type="entry name" value="FATTY ACID SYNTHASE"/>
    <property type="match status" value="1"/>
</dbReference>
<dbReference type="EMBL" id="UGRY01000002">
    <property type="protein sequence ID" value="SUA80516.1"/>
    <property type="molecule type" value="Genomic_DNA"/>
</dbReference>
<dbReference type="GO" id="GO:0047527">
    <property type="term" value="F:2,3-dihydroxybenzoate-serine ligase activity"/>
    <property type="evidence" value="ECO:0007669"/>
    <property type="project" value="TreeGrafter"/>
</dbReference>
<evidence type="ECO:0000259" key="5">
    <source>
        <dbReference type="PROSITE" id="PS50075"/>
    </source>
</evidence>
<evidence type="ECO:0000256" key="2">
    <source>
        <dbReference type="ARBA" id="ARBA00022450"/>
    </source>
</evidence>
<feature type="compositionally biased region" description="Basic and acidic residues" evidence="4">
    <location>
        <begin position="1"/>
        <end position="10"/>
    </location>
</feature>
<dbReference type="InterPro" id="IPR025110">
    <property type="entry name" value="AMP-bd_C"/>
</dbReference>
<feature type="compositionally biased region" description="Gly residues" evidence="4">
    <location>
        <begin position="511"/>
        <end position="530"/>
    </location>
</feature>
<organism evidence="6 7">
    <name type="scientific">Nocardia otitidiscaviarum</name>
    <dbReference type="NCBI Taxonomy" id="1823"/>
    <lineage>
        <taxon>Bacteria</taxon>
        <taxon>Bacillati</taxon>
        <taxon>Actinomycetota</taxon>
        <taxon>Actinomycetes</taxon>
        <taxon>Mycobacteriales</taxon>
        <taxon>Nocardiaceae</taxon>
        <taxon>Nocardia</taxon>
    </lineage>
</organism>
<dbReference type="SUPFAM" id="SSF52777">
    <property type="entry name" value="CoA-dependent acyltransferases"/>
    <property type="match status" value="2"/>
</dbReference>
<dbReference type="InterPro" id="IPR001242">
    <property type="entry name" value="Condensation_dom"/>
</dbReference>
<dbReference type="Pfam" id="PF13193">
    <property type="entry name" value="AMP-binding_C"/>
    <property type="match status" value="1"/>
</dbReference>
<dbReference type="CDD" id="cd05930">
    <property type="entry name" value="A_NRPS"/>
    <property type="match status" value="1"/>
</dbReference>
<dbReference type="InterPro" id="IPR036736">
    <property type="entry name" value="ACP-like_sf"/>
</dbReference>
<dbReference type="Pfam" id="PF00975">
    <property type="entry name" value="Thioesterase"/>
    <property type="match status" value="1"/>
</dbReference>
<reference evidence="6 7" key="1">
    <citation type="submission" date="2018-06" db="EMBL/GenBank/DDBJ databases">
        <authorList>
            <consortium name="Pathogen Informatics"/>
            <person name="Doyle S."/>
        </authorList>
    </citation>
    <scope>NUCLEOTIDE SEQUENCE [LARGE SCALE GENOMIC DNA]</scope>
    <source>
        <strain evidence="6 7">NCTC1934</strain>
    </source>
</reference>
<protein>
    <submittedName>
        <fullName evidence="6">Dimodular nonribosomal peptide synthase</fullName>
    </submittedName>
</protein>
<dbReference type="InterPro" id="IPR029058">
    <property type="entry name" value="AB_hydrolase_fold"/>
</dbReference>
<dbReference type="Gene3D" id="3.30.559.10">
    <property type="entry name" value="Chloramphenicol acetyltransferase-like domain"/>
    <property type="match status" value="1"/>
</dbReference>
<dbReference type="InterPro" id="IPR020845">
    <property type="entry name" value="AMP-binding_CS"/>
</dbReference>
<dbReference type="InterPro" id="IPR000873">
    <property type="entry name" value="AMP-dep_synth/lig_dom"/>
</dbReference>
<evidence type="ECO:0000313" key="6">
    <source>
        <dbReference type="EMBL" id="SUA80516.1"/>
    </source>
</evidence>
<dbReference type="PROSITE" id="PS50075">
    <property type="entry name" value="CARRIER"/>
    <property type="match status" value="1"/>
</dbReference>
<dbReference type="Proteomes" id="UP000255467">
    <property type="component" value="Unassembled WGS sequence"/>
</dbReference>
<dbReference type="STRING" id="1406858.GCA_000710895_06394"/>
<dbReference type="GO" id="GO:0008610">
    <property type="term" value="P:lipid biosynthetic process"/>
    <property type="evidence" value="ECO:0007669"/>
    <property type="project" value="UniProtKB-ARBA"/>
</dbReference>
<dbReference type="InterPro" id="IPR010071">
    <property type="entry name" value="AA_adenyl_dom"/>
</dbReference>
<dbReference type="Pfam" id="PF00501">
    <property type="entry name" value="AMP-binding"/>
    <property type="match status" value="1"/>
</dbReference>
<proteinExistence type="predicted"/>
<dbReference type="UniPathway" id="UPA00011"/>
<dbReference type="InterPro" id="IPR042099">
    <property type="entry name" value="ANL_N_sf"/>
</dbReference>
<dbReference type="InterPro" id="IPR020802">
    <property type="entry name" value="TesA-like"/>
</dbReference>
<dbReference type="SUPFAM" id="SSF56801">
    <property type="entry name" value="Acetyl-CoA synthetase-like"/>
    <property type="match status" value="1"/>
</dbReference>
<evidence type="ECO:0000256" key="1">
    <source>
        <dbReference type="ARBA" id="ARBA00001957"/>
    </source>
</evidence>
<dbReference type="Gene3D" id="3.30.300.30">
    <property type="match status" value="1"/>
</dbReference>